<dbReference type="EMBL" id="JACRSX010000027">
    <property type="protein sequence ID" value="MBC8563568.1"/>
    <property type="molecule type" value="Genomic_DNA"/>
</dbReference>
<sequence length="593" mass="68487">MQVIKEFKHWYDRCFGIEAVLEKLDEVVYGLIDQYVVDELYGRLASMEIYDISRGDYIRQCVDMSYLDESVERIEYRIMEITQDKNAMKAYREARKAYRGKFIGGGFGISGAIKGSVKAGALNATTGMAHSLVNTLGDAGSSIAAAAKKAGLYNSDTKDSLVMGIRNSIFEIFDNHMSLVNTYYSGYYESGFDVDRASALFENAKKYPDKRKDLLIQAVLTCPTQWILGYIFDNYSEERMHVCNIGNCFSDLESYWTRFEKVFQSEYETAKQQGPQEVEELKETIYYAMQECGVEESEVYDQINYDELVRITEEYLLCTEEAAIKRVLHKFMDYDAPDIQKKQVIKEKGIWEIAGRYGVEYSQEDVDNILSRYYFGEAKQNEEKAQEAKKQIRVVMNALNVTSSQVFDQLEKDCIARLCPNITEASEEVCQKMTERIAAYDALEENKQPFVDEIKKRIDTIWTQEDAAIFDKVYLRTNLHDVDEIRQAIEFVKQKGRTENAQNYINALETCSDKNIKTAQKYPKKMTTIYEILGIGLTFAGVILTLMHPAFCLIFFLGIVLWNAYNRREKYWYLLTINETNLHKDLFLPGKTK</sequence>
<feature type="transmembrane region" description="Helical" evidence="1">
    <location>
        <begin position="532"/>
        <end position="565"/>
    </location>
</feature>
<proteinExistence type="predicted"/>
<keyword evidence="1" id="KW-1133">Transmembrane helix</keyword>
<evidence type="ECO:0000313" key="3">
    <source>
        <dbReference type="Proteomes" id="UP000606193"/>
    </source>
</evidence>
<evidence type="ECO:0000313" key="2">
    <source>
        <dbReference type="EMBL" id="MBC8563568.1"/>
    </source>
</evidence>
<protein>
    <submittedName>
        <fullName evidence="2">Uncharacterized protein</fullName>
    </submittedName>
</protein>
<organism evidence="2 3">
    <name type="scientific">Jutongia huaianensis</name>
    <dbReference type="NCBI Taxonomy" id="2763668"/>
    <lineage>
        <taxon>Bacteria</taxon>
        <taxon>Bacillati</taxon>
        <taxon>Bacillota</taxon>
        <taxon>Clostridia</taxon>
        <taxon>Lachnospirales</taxon>
        <taxon>Lachnospiraceae</taxon>
        <taxon>Jutongia</taxon>
    </lineage>
</organism>
<accession>A0ABR7N4N8</accession>
<keyword evidence="1" id="KW-0812">Transmembrane</keyword>
<dbReference type="Proteomes" id="UP000606193">
    <property type="component" value="Unassembled WGS sequence"/>
</dbReference>
<comment type="caution">
    <text evidence="2">The sequence shown here is derived from an EMBL/GenBank/DDBJ whole genome shotgun (WGS) entry which is preliminary data.</text>
</comment>
<gene>
    <name evidence="2" type="ORF">H8704_13205</name>
</gene>
<dbReference type="RefSeq" id="WP_249298579.1">
    <property type="nucleotide sequence ID" value="NZ_JACRSX010000027.1"/>
</dbReference>
<evidence type="ECO:0000256" key="1">
    <source>
        <dbReference type="SAM" id="Phobius"/>
    </source>
</evidence>
<keyword evidence="3" id="KW-1185">Reference proteome</keyword>
<reference evidence="2 3" key="1">
    <citation type="submission" date="2020-08" db="EMBL/GenBank/DDBJ databases">
        <title>Genome public.</title>
        <authorList>
            <person name="Liu C."/>
            <person name="Sun Q."/>
        </authorList>
    </citation>
    <scope>NUCLEOTIDE SEQUENCE [LARGE SCALE GENOMIC DNA]</scope>
    <source>
        <strain evidence="2 3">NSJ-37</strain>
    </source>
</reference>
<name>A0ABR7N4N8_9FIRM</name>
<keyword evidence="1" id="KW-0472">Membrane</keyword>